<dbReference type="AlphaFoldDB" id="A0A645JD54"/>
<accession>A0A645JD54</accession>
<sequence length="80" mass="9454">MLQRELETEEQALAAARQALEDEEKRDVPEERNVRRTQDGRSYSSVNTAKTDERLKPFRDKVEMHQRNLEALRKELSGLR</sequence>
<feature type="region of interest" description="Disordered" evidence="1">
    <location>
        <begin position="1"/>
        <end position="56"/>
    </location>
</feature>
<evidence type="ECO:0000313" key="2">
    <source>
        <dbReference type="EMBL" id="MPN61645.1"/>
    </source>
</evidence>
<evidence type="ECO:0000256" key="1">
    <source>
        <dbReference type="SAM" id="MobiDB-lite"/>
    </source>
</evidence>
<feature type="compositionally biased region" description="Basic and acidic residues" evidence="1">
    <location>
        <begin position="19"/>
        <end position="39"/>
    </location>
</feature>
<comment type="caution">
    <text evidence="2">The sequence shown here is derived from an EMBL/GenBank/DDBJ whole genome shotgun (WGS) entry which is preliminary data.</text>
</comment>
<proteinExistence type="predicted"/>
<dbReference type="EMBL" id="VSSQ01138524">
    <property type="protein sequence ID" value="MPN61645.1"/>
    <property type="molecule type" value="Genomic_DNA"/>
</dbReference>
<organism evidence="2">
    <name type="scientific">bioreactor metagenome</name>
    <dbReference type="NCBI Taxonomy" id="1076179"/>
    <lineage>
        <taxon>unclassified sequences</taxon>
        <taxon>metagenomes</taxon>
        <taxon>ecological metagenomes</taxon>
    </lineage>
</organism>
<protein>
    <submittedName>
        <fullName evidence="2">Uncharacterized protein</fullName>
    </submittedName>
</protein>
<feature type="compositionally biased region" description="Polar residues" evidence="1">
    <location>
        <begin position="40"/>
        <end position="49"/>
    </location>
</feature>
<name>A0A645JD54_9ZZZZ</name>
<gene>
    <name evidence="2" type="ORF">SDC9_209383</name>
</gene>
<reference evidence="2" key="1">
    <citation type="submission" date="2019-08" db="EMBL/GenBank/DDBJ databases">
        <authorList>
            <person name="Kucharzyk K."/>
            <person name="Murdoch R.W."/>
            <person name="Higgins S."/>
            <person name="Loffler F."/>
        </authorList>
    </citation>
    <scope>NUCLEOTIDE SEQUENCE</scope>
</reference>